<keyword evidence="1" id="KW-0732">Signal</keyword>
<dbReference type="RefSeq" id="WP_251874088.1">
    <property type="nucleotide sequence ID" value="NZ_CP098755.1"/>
</dbReference>
<evidence type="ECO:0000313" key="3">
    <source>
        <dbReference type="Proteomes" id="UP001056500"/>
    </source>
</evidence>
<feature type="signal peptide" evidence="1">
    <location>
        <begin position="1"/>
        <end position="19"/>
    </location>
</feature>
<gene>
    <name evidence="2" type="ORF">NDK47_06725</name>
</gene>
<sequence>MKKWFGLVLVAGLAVSAAACTPVEKAPEAAMQVKPVDLFAGDAQKFKPFLGLMSGAVQVKYRGKSGEIKTTLEVWEYGKKTETLGEFGESIRDKDGKEGLYSFDGEAIFSVKGIQGEDPNKTHYEITVALTDKNGSSSSQLDWVVDAKQVASSPIELAEELNLQDGERAAVWGMQATDEQIIRTVDFTPESLKNAKWALLVFMSAGSEEPSAP</sequence>
<organism evidence="2 3">
    <name type="scientific">Brevibacillus ruminantium</name>
    <dbReference type="NCBI Taxonomy" id="2950604"/>
    <lineage>
        <taxon>Bacteria</taxon>
        <taxon>Bacillati</taxon>
        <taxon>Bacillota</taxon>
        <taxon>Bacilli</taxon>
        <taxon>Bacillales</taxon>
        <taxon>Paenibacillaceae</taxon>
        <taxon>Brevibacillus</taxon>
    </lineage>
</organism>
<accession>A0ABY4WJC7</accession>
<protein>
    <submittedName>
        <fullName evidence="2">Uncharacterized protein</fullName>
    </submittedName>
</protein>
<evidence type="ECO:0000313" key="2">
    <source>
        <dbReference type="EMBL" id="USG66984.1"/>
    </source>
</evidence>
<feature type="chain" id="PRO_5045857775" evidence="1">
    <location>
        <begin position="20"/>
        <end position="213"/>
    </location>
</feature>
<proteinExistence type="predicted"/>
<dbReference type="PROSITE" id="PS51257">
    <property type="entry name" value="PROKAR_LIPOPROTEIN"/>
    <property type="match status" value="1"/>
</dbReference>
<evidence type="ECO:0000256" key="1">
    <source>
        <dbReference type="SAM" id="SignalP"/>
    </source>
</evidence>
<reference evidence="2" key="1">
    <citation type="submission" date="2022-06" db="EMBL/GenBank/DDBJ databases">
        <title>Genome sequencing of Brevibacillus sp. BB3-R1.</title>
        <authorList>
            <person name="Heo J."/>
            <person name="Lee D."/>
            <person name="Won M."/>
            <person name="Han B.-H."/>
            <person name="Hong S.-B."/>
            <person name="Kwon S.-W."/>
        </authorList>
    </citation>
    <scope>NUCLEOTIDE SEQUENCE</scope>
    <source>
        <strain evidence="2">BB3-R1</strain>
    </source>
</reference>
<dbReference type="Proteomes" id="UP001056500">
    <property type="component" value="Chromosome"/>
</dbReference>
<dbReference type="EMBL" id="CP098755">
    <property type="protein sequence ID" value="USG66984.1"/>
    <property type="molecule type" value="Genomic_DNA"/>
</dbReference>
<name>A0ABY4WJC7_9BACL</name>
<keyword evidence="3" id="KW-1185">Reference proteome</keyword>